<name>A0A516Q0P3_9ACTN</name>
<evidence type="ECO:0000259" key="1">
    <source>
        <dbReference type="PROSITE" id="PS51671"/>
    </source>
</evidence>
<dbReference type="PROSITE" id="PS51671">
    <property type="entry name" value="ACT"/>
    <property type="match status" value="1"/>
</dbReference>
<dbReference type="Proteomes" id="UP000319263">
    <property type="component" value="Chromosome"/>
</dbReference>
<dbReference type="SUPFAM" id="SSF55021">
    <property type="entry name" value="ACT-like"/>
    <property type="match status" value="1"/>
</dbReference>
<evidence type="ECO:0000313" key="3">
    <source>
        <dbReference type="Proteomes" id="UP000319263"/>
    </source>
</evidence>
<organism evidence="2 3">
    <name type="scientific">Microlunatus elymi</name>
    <dbReference type="NCBI Taxonomy" id="2596828"/>
    <lineage>
        <taxon>Bacteria</taxon>
        <taxon>Bacillati</taxon>
        <taxon>Actinomycetota</taxon>
        <taxon>Actinomycetes</taxon>
        <taxon>Propionibacteriales</taxon>
        <taxon>Propionibacteriaceae</taxon>
        <taxon>Microlunatus</taxon>
    </lineage>
</organism>
<sequence>MFLMRVSLPDVPGSLGAVASTMGAVGADILAVEIVEKHDGLAIDDFVVGLPPDRLPDALISSCQGLDGVTVEWISRYPEGGGLLSDLEALERMTNDPDHAAETLVSSAPAVFRSQWAVLVEVGSDGAANATYSTPMAPDLNSDQLERLAPFDETHRLSLDGEWLPGYDDSVVVISPLGDDHAIVIGRLGGPSYLDSEIARLRHLARLAS</sequence>
<protein>
    <submittedName>
        <fullName evidence="2">Amino acid-binding protein</fullName>
    </submittedName>
</protein>
<proteinExistence type="predicted"/>
<evidence type="ECO:0000313" key="2">
    <source>
        <dbReference type="EMBL" id="QDP96987.1"/>
    </source>
</evidence>
<dbReference type="AlphaFoldDB" id="A0A516Q0P3"/>
<dbReference type="InterPro" id="IPR002912">
    <property type="entry name" value="ACT_dom"/>
</dbReference>
<gene>
    <name evidence="2" type="ORF">FOE78_14600</name>
</gene>
<reference evidence="2 3" key="1">
    <citation type="submission" date="2019-07" db="EMBL/GenBank/DDBJ databases">
        <title>Microlunatus dokdonensis sp. nov. isolated from the rhizospheric soil of the wild plant Elymus tsukushiensis.</title>
        <authorList>
            <person name="Ghim S.-Y."/>
            <person name="Hwang Y.-J."/>
            <person name="Son J.-S."/>
            <person name="Shin J.-H."/>
        </authorList>
    </citation>
    <scope>NUCLEOTIDE SEQUENCE [LARGE SCALE GENOMIC DNA]</scope>
    <source>
        <strain evidence="2 3">KUDC0627</strain>
    </source>
</reference>
<dbReference type="KEGG" id="mik:FOE78_14600"/>
<dbReference type="InterPro" id="IPR045865">
    <property type="entry name" value="ACT-like_dom_sf"/>
</dbReference>
<dbReference type="EMBL" id="CP041692">
    <property type="protein sequence ID" value="QDP96987.1"/>
    <property type="molecule type" value="Genomic_DNA"/>
</dbReference>
<dbReference type="OrthoDB" id="5243606at2"/>
<keyword evidence="3" id="KW-1185">Reference proteome</keyword>
<accession>A0A516Q0P3</accession>
<feature type="domain" description="ACT" evidence="1">
    <location>
        <begin position="3"/>
        <end position="76"/>
    </location>
</feature>